<evidence type="ECO:0000313" key="1">
    <source>
        <dbReference type="EMBL" id="OIW19902.1"/>
    </source>
</evidence>
<accession>A0A394D8N3</accession>
<sequence>MQREGYDYDEVFTQVARFEVVRLIVAIASWNGWKLCNLMSRVPSSMDLLKKKST</sequence>
<proteinExistence type="predicted"/>
<gene>
    <name evidence="1" type="ORF">TanjilG_28773</name>
</gene>
<dbReference type="EMBL" id="MLAU01003941">
    <property type="protein sequence ID" value="OIW19902.1"/>
    <property type="molecule type" value="Genomic_DNA"/>
</dbReference>
<organism evidence="1 2">
    <name type="scientific">Lupinus angustifolius</name>
    <name type="common">Narrow-leaved blue lupine</name>
    <dbReference type="NCBI Taxonomy" id="3871"/>
    <lineage>
        <taxon>Eukaryota</taxon>
        <taxon>Viridiplantae</taxon>
        <taxon>Streptophyta</taxon>
        <taxon>Embryophyta</taxon>
        <taxon>Tracheophyta</taxon>
        <taxon>Spermatophyta</taxon>
        <taxon>Magnoliopsida</taxon>
        <taxon>eudicotyledons</taxon>
        <taxon>Gunneridae</taxon>
        <taxon>Pentapetalae</taxon>
        <taxon>rosids</taxon>
        <taxon>fabids</taxon>
        <taxon>Fabales</taxon>
        <taxon>Fabaceae</taxon>
        <taxon>Papilionoideae</taxon>
        <taxon>50 kb inversion clade</taxon>
        <taxon>genistoids sensu lato</taxon>
        <taxon>core genistoids</taxon>
        <taxon>Genisteae</taxon>
        <taxon>Lupinus</taxon>
    </lineage>
</organism>
<dbReference type="Gramene" id="OIW19902">
    <property type="protein sequence ID" value="OIW19902"/>
    <property type="gene ID" value="TanjilG_28773"/>
</dbReference>
<evidence type="ECO:0000313" key="2">
    <source>
        <dbReference type="Proteomes" id="UP000188354"/>
    </source>
</evidence>
<comment type="caution">
    <text evidence="1">The sequence shown here is derived from an EMBL/GenBank/DDBJ whole genome shotgun (WGS) entry which is preliminary data.</text>
</comment>
<name>A0A394D8N3_LUPAN</name>
<dbReference type="AlphaFoldDB" id="A0A394D8N3"/>
<reference evidence="1 2" key="1">
    <citation type="journal article" date="2017" name="Plant Biotechnol. J.">
        <title>A comprehensive draft genome sequence for lupin (Lupinus angustifolius), an emerging health food: insights into plant-microbe interactions and legume evolution.</title>
        <authorList>
            <person name="Hane J.K."/>
            <person name="Ming Y."/>
            <person name="Kamphuis L.G."/>
            <person name="Nelson M.N."/>
            <person name="Garg G."/>
            <person name="Atkins C.A."/>
            <person name="Bayer P.E."/>
            <person name="Bravo A."/>
            <person name="Bringans S."/>
            <person name="Cannon S."/>
            <person name="Edwards D."/>
            <person name="Foley R."/>
            <person name="Gao L.L."/>
            <person name="Harrison M.J."/>
            <person name="Huang W."/>
            <person name="Hurgobin B."/>
            <person name="Li S."/>
            <person name="Liu C.W."/>
            <person name="McGrath A."/>
            <person name="Morahan G."/>
            <person name="Murray J."/>
            <person name="Weller J."/>
            <person name="Jian J."/>
            <person name="Singh K.B."/>
        </authorList>
    </citation>
    <scope>NUCLEOTIDE SEQUENCE [LARGE SCALE GENOMIC DNA]</scope>
    <source>
        <strain evidence="2">cv. Tanjil</strain>
        <tissue evidence="1">Whole plant</tissue>
    </source>
</reference>
<keyword evidence="2" id="KW-1185">Reference proteome</keyword>
<protein>
    <submittedName>
        <fullName evidence="1">Uncharacterized protein</fullName>
    </submittedName>
</protein>
<dbReference type="Proteomes" id="UP000188354">
    <property type="component" value="Unassembled WGS sequence"/>
</dbReference>